<dbReference type="Proteomes" id="UP000767854">
    <property type="component" value="Unassembled WGS sequence"/>
</dbReference>
<organism evidence="1 2">
    <name type="scientific">Fusibacter tunisiensis</name>
    <dbReference type="NCBI Taxonomy" id="1008308"/>
    <lineage>
        <taxon>Bacteria</taxon>
        <taxon>Bacillati</taxon>
        <taxon>Bacillota</taxon>
        <taxon>Clostridia</taxon>
        <taxon>Eubacteriales</taxon>
        <taxon>Eubacteriales Family XII. Incertae Sedis</taxon>
        <taxon>Fusibacter</taxon>
    </lineage>
</organism>
<dbReference type="EMBL" id="JAFBDT010000006">
    <property type="protein sequence ID" value="MBM7561655.1"/>
    <property type="molecule type" value="Genomic_DNA"/>
</dbReference>
<evidence type="ECO:0008006" key="3">
    <source>
        <dbReference type="Google" id="ProtNLM"/>
    </source>
</evidence>
<proteinExistence type="predicted"/>
<name>A0ABS2MQH6_9FIRM</name>
<dbReference type="RefSeq" id="WP_204663353.1">
    <property type="nucleotide sequence ID" value="NZ_JAFBDT010000006.1"/>
</dbReference>
<evidence type="ECO:0000313" key="1">
    <source>
        <dbReference type="EMBL" id="MBM7561655.1"/>
    </source>
</evidence>
<gene>
    <name evidence="1" type="ORF">JOC49_001175</name>
</gene>
<keyword evidence="2" id="KW-1185">Reference proteome</keyword>
<dbReference type="NCBIfam" id="NF038093">
    <property type="entry name" value="GrdX"/>
    <property type="match status" value="1"/>
</dbReference>
<comment type="caution">
    <text evidence="1">The sequence shown here is derived from an EMBL/GenBank/DDBJ whole genome shotgun (WGS) entry which is preliminary data.</text>
</comment>
<dbReference type="InterPro" id="IPR047735">
    <property type="entry name" value="GrdX-like"/>
</dbReference>
<evidence type="ECO:0000313" key="2">
    <source>
        <dbReference type="Proteomes" id="UP000767854"/>
    </source>
</evidence>
<protein>
    <recommendedName>
        <fullName evidence="3">GrdX protein</fullName>
    </recommendedName>
</protein>
<accession>A0ABS2MQH6</accession>
<sequence>MIVITNNPKVRAYFNTCDVQFVDGNYEAVLIKTRDLVHQNYKLLTHPLSGSVKPNETPYKSIALEVSNALDVAGLLLIENAIEVYGKLQKDARTPNWTERILLDFMVIDFDLFKNAVVKAI</sequence>
<reference evidence="1 2" key="1">
    <citation type="submission" date="2021-01" db="EMBL/GenBank/DDBJ databases">
        <title>Genomic Encyclopedia of Type Strains, Phase IV (KMG-IV): sequencing the most valuable type-strain genomes for metagenomic binning, comparative biology and taxonomic classification.</title>
        <authorList>
            <person name="Goeker M."/>
        </authorList>
    </citation>
    <scope>NUCLEOTIDE SEQUENCE [LARGE SCALE GENOMIC DNA]</scope>
    <source>
        <strain evidence="1 2">DSM 24436</strain>
    </source>
</reference>